<dbReference type="InterPro" id="IPR011206">
    <property type="entry name" value="Citrate_lyase_beta/mcl1/mcl2"/>
</dbReference>
<dbReference type="InterPro" id="IPR040442">
    <property type="entry name" value="Pyrv_kinase-like_dom_sf"/>
</dbReference>
<dbReference type="Gene3D" id="3.20.20.60">
    <property type="entry name" value="Phosphoenolpyruvate-binding domains"/>
    <property type="match status" value="1"/>
</dbReference>
<dbReference type="GO" id="GO:0000287">
    <property type="term" value="F:magnesium ion binding"/>
    <property type="evidence" value="ECO:0007669"/>
    <property type="project" value="TreeGrafter"/>
</dbReference>
<evidence type="ECO:0000259" key="4">
    <source>
        <dbReference type="Pfam" id="PF03328"/>
    </source>
</evidence>
<organism evidence="5 6">
    <name type="scientific">Natrarchaeobius halalkaliphilus</name>
    <dbReference type="NCBI Taxonomy" id="1679091"/>
    <lineage>
        <taxon>Archaea</taxon>
        <taxon>Methanobacteriati</taxon>
        <taxon>Methanobacteriota</taxon>
        <taxon>Stenosarchaea group</taxon>
        <taxon>Halobacteria</taxon>
        <taxon>Halobacteriales</taxon>
        <taxon>Natrialbaceae</taxon>
        <taxon>Natrarchaeobius</taxon>
    </lineage>
</organism>
<evidence type="ECO:0000313" key="5">
    <source>
        <dbReference type="EMBL" id="RQG88044.1"/>
    </source>
</evidence>
<evidence type="ECO:0000313" key="6">
    <source>
        <dbReference type="Proteomes" id="UP000273828"/>
    </source>
</evidence>
<keyword evidence="5" id="KW-0456">Lyase</keyword>
<dbReference type="GO" id="GO:0006107">
    <property type="term" value="P:oxaloacetate metabolic process"/>
    <property type="evidence" value="ECO:0007669"/>
    <property type="project" value="TreeGrafter"/>
</dbReference>
<dbReference type="PIRSF" id="PIRSF015582">
    <property type="entry name" value="Cit_lyase_B"/>
    <property type="match status" value="1"/>
</dbReference>
<dbReference type="SUPFAM" id="SSF51621">
    <property type="entry name" value="Phosphoenolpyruvate/pyruvate domain"/>
    <property type="match status" value="1"/>
</dbReference>
<evidence type="ECO:0000256" key="2">
    <source>
        <dbReference type="ARBA" id="ARBA00022723"/>
    </source>
</evidence>
<comment type="cofactor">
    <cofactor evidence="1">
        <name>Mg(2+)</name>
        <dbReference type="ChEBI" id="CHEBI:18420"/>
    </cofactor>
</comment>
<evidence type="ECO:0000256" key="3">
    <source>
        <dbReference type="ARBA" id="ARBA00022842"/>
    </source>
</evidence>
<keyword evidence="3" id="KW-0460">Magnesium</keyword>
<reference evidence="5 6" key="1">
    <citation type="submission" date="2018-10" db="EMBL/GenBank/DDBJ databases">
        <title>Natrarchaeobius chitinivorans gen. nov., sp. nov., and Natrarchaeobius haloalkaliphilus sp. nov., alkaliphilic, chitin-utilizing haloarchaea from hypersaline alkaline lakes.</title>
        <authorList>
            <person name="Sorokin D.Y."/>
            <person name="Elcheninov A.G."/>
            <person name="Kostrikina N.A."/>
            <person name="Bale N.J."/>
            <person name="Sinninghe Damste J.S."/>
            <person name="Khijniak T.V."/>
            <person name="Kublanov I.V."/>
            <person name="Toshchakov S.V."/>
        </authorList>
    </citation>
    <scope>NUCLEOTIDE SEQUENCE [LARGE SCALE GENOMIC DNA]</scope>
    <source>
        <strain evidence="5 6">AArcht-Sl</strain>
    </source>
</reference>
<proteinExistence type="predicted"/>
<dbReference type="InterPro" id="IPR005000">
    <property type="entry name" value="Aldolase/citrate-lyase_domain"/>
</dbReference>
<name>A0A3N6M0G8_9EURY</name>
<accession>A0A3N6M0G8</accession>
<feature type="domain" description="HpcH/HpaI aldolase/citrate lyase" evidence="4">
    <location>
        <begin position="43"/>
        <end position="272"/>
    </location>
</feature>
<keyword evidence="2" id="KW-0479">Metal-binding</keyword>
<keyword evidence="6" id="KW-1185">Reference proteome</keyword>
<gene>
    <name evidence="5" type="ORF">EA462_14430</name>
</gene>
<dbReference type="Pfam" id="PF03328">
    <property type="entry name" value="HpcH_HpaI"/>
    <property type="match status" value="1"/>
</dbReference>
<dbReference type="InterPro" id="IPR015813">
    <property type="entry name" value="Pyrv/PenolPyrv_kinase-like_dom"/>
</dbReference>
<dbReference type="PANTHER" id="PTHR32308:SF10">
    <property type="entry name" value="CITRATE LYASE SUBUNIT BETA"/>
    <property type="match status" value="1"/>
</dbReference>
<comment type="caution">
    <text evidence="5">The sequence shown here is derived from an EMBL/GenBank/DDBJ whole genome shotgun (WGS) entry which is preliminary data.</text>
</comment>
<protein>
    <submittedName>
        <fullName evidence="5">CoA ester lyase</fullName>
    </submittedName>
</protein>
<dbReference type="AlphaFoldDB" id="A0A3N6M0G8"/>
<evidence type="ECO:0000256" key="1">
    <source>
        <dbReference type="ARBA" id="ARBA00001946"/>
    </source>
</evidence>
<sequence length="334" mass="36571">MSFPRSDLGAAGRSVAFLSIHPRAFELRRKDGGMTTNTLGLRRSLLAVPGNETDLISMATDSDADEIILDLEDSIGPNNKIDARSNLAESVIANDWHGKTISYRINDVRSPWWYDDIIEIIEEVGEQIDSLIIPKVEDASDLHTVNNLLGPVLENAGIDPESIRITAQIETAAGMNNASDIAHSCTGLDAMIFGPGDYVASIGASGLSKESQREYPDHYWHYPLSKLSLAASSADLRVIDGPYADVDDVQGFRRSCEQSRKLGYDGKIVVHPGQVDIANTVYSPSKEEAEAAMRIVKKYDNSDGSAPKIDGRVIDRESYESAKKIAEQAKRIDY</sequence>
<dbReference type="EMBL" id="REFY01000005">
    <property type="protein sequence ID" value="RQG88044.1"/>
    <property type="molecule type" value="Genomic_DNA"/>
</dbReference>
<dbReference type="PANTHER" id="PTHR32308">
    <property type="entry name" value="LYASE BETA SUBUNIT, PUTATIVE (AFU_ORTHOLOGUE AFUA_4G13030)-RELATED"/>
    <property type="match status" value="1"/>
</dbReference>
<dbReference type="Proteomes" id="UP000273828">
    <property type="component" value="Unassembled WGS sequence"/>
</dbReference>
<dbReference type="GO" id="GO:0016829">
    <property type="term" value="F:lyase activity"/>
    <property type="evidence" value="ECO:0007669"/>
    <property type="project" value="UniProtKB-KW"/>
</dbReference>